<sequence length="132" mass="14895">MQKAAELVSSRLNSRCLSRYGVFFFLVGTFLPGSQLGWCVRHVFFFSFSFEVGNGTVNLLNSIILYDKLGFCKLSISVRVCSEVVNVTLTRSLAGLSALVYFVFTLSCKTFTRAISTIYFFSQLWNESNNIH</sequence>
<dbReference type="Proteomes" id="UP000619265">
    <property type="component" value="Unassembled WGS sequence"/>
</dbReference>
<name>A0A834CRK9_JUGRE</name>
<dbReference type="Gramene" id="Jr07_00810_p2">
    <property type="protein sequence ID" value="cds.Jr07_00810_p2"/>
    <property type="gene ID" value="Jr07_00810"/>
</dbReference>
<feature type="transmembrane region" description="Helical" evidence="1">
    <location>
        <begin position="20"/>
        <end position="38"/>
    </location>
</feature>
<accession>A0A834CRK9</accession>
<evidence type="ECO:0000313" key="2">
    <source>
        <dbReference type="EMBL" id="KAF5463670.1"/>
    </source>
</evidence>
<keyword evidence="1" id="KW-1133">Transmembrane helix</keyword>
<evidence type="ECO:0000256" key="1">
    <source>
        <dbReference type="SAM" id="Phobius"/>
    </source>
</evidence>
<comment type="caution">
    <text evidence="2">The sequence shown here is derived from an EMBL/GenBank/DDBJ whole genome shotgun (WGS) entry which is preliminary data.</text>
</comment>
<keyword evidence="1" id="KW-0472">Membrane</keyword>
<reference evidence="2" key="1">
    <citation type="submission" date="2015-10" db="EMBL/GenBank/DDBJ databases">
        <authorList>
            <person name="Martinez-Garcia P.J."/>
            <person name="Crepeau M.W."/>
            <person name="Puiu D."/>
            <person name="Gonzalez-Ibeas D."/>
            <person name="Whalen J."/>
            <person name="Stevens K."/>
            <person name="Paul R."/>
            <person name="Butterfield T."/>
            <person name="Britton M."/>
            <person name="Reagan R."/>
            <person name="Chakraborty S."/>
            <person name="Walawage S.L."/>
            <person name="Vasquez-Gross H.A."/>
            <person name="Cardeno C."/>
            <person name="Famula R."/>
            <person name="Pratt K."/>
            <person name="Kuruganti S."/>
            <person name="Aradhya M.K."/>
            <person name="Leslie C.A."/>
            <person name="Dandekar A.M."/>
            <person name="Salzberg S.L."/>
            <person name="Wegrzyn J.L."/>
            <person name="Langley C.H."/>
            <person name="Neale D.B."/>
        </authorList>
    </citation>
    <scope>NUCLEOTIDE SEQUENCE</scope>
    <source>
        <tissue evidence="2">Leaves</tissue>
    </source>
</reference>
<keyword evidence="1" id="KW-0812">Transmembrane</keyword>
<protein>
    <submittedName>
        <fullName evidence="2">Uncharacterized protein</fullName>
    </submittedName>
</protein>
<evidence type="ECO:0000313" key="3">
    <source>
        <dbReference type="Proteomes" id="UP000619265"/>
    </source>
</evidence>
<proteinExistence type="predicted"/>
<organism evidence="2 3">
    <name type="scientific">Juglans regia</name>
    <name type="common">English walnut</name>
    <dbReference type="NCBI Taxonomy" id="51240"/>
    <lineage>
        <taxon>Eukaryota</taxon>
        <taxon>Viridiplantae</taxon>
        <taxon>Streptophyta</taxon>
        <taxon>Embryophyta</taxon>
        <taxon>Tracheophyta</taxon>
        <taxon>Spermatophyta</taxon>
        <taxon>Magnoliopsida</taxon>
        <taxon>eudicotyledons</taxon>
        <taxon>Gunneridae</taxon>
        <taxon>Pentapetalae</taxon>
        <taxon>rosids</taxon>
        <taxon>fabids</taxon>
        <taxon>Fagales</taxon>
        <taxon>Juglandaceae</taxon>
        <taxon>Juglans</taxon>
    </lineage>
</organism>
<dbReference type="EMBL" id="LIHL02000007">
    <property type="protein sequence ID" value="KAF5463670.1"/>
    <property type="molecule type" value="Genomic_DNA"/>
</dbReference>
<gene>
    <name evidence="2" type="ORF">F2P56_013821</name>
</gene>
<dbReference type="AlphaFoldDB" id="A0A834CRK9"/>
<reference evidence="2" key="2">
    <citation type="submission" date="2020-03" db="EMBL/GenBank/DDBJ databases">
        <title>Walnut 2.0.</title>
        <authorList>
            <person name="Marrano A."/>
            <person name="Britton M."/>
            <person name="Zimin A.V."/>
            <person name="Zaini P.A."/>
            <person name="Workman R."/>
            <person name="Puiu D."/>
            <person name="Bianco L."/>
            <person name="Allen B.J."/>
            <person name="Troggio M."/>
            <person name="Leslie C.A."/>
            <person name="Timp W."/>
            <person name="Dendekar A."/>
            <person name="Salzberg S.L."/>
            <person name="Neale D.B."/>
        </authorList>
    </citation>
    <scope>NUCLEOTIDE SEQUENCE</scope>
    <source>
        <tissue evidence="2">Leaves</tissue>
    </source>
</reference>